<comment type="caution">
    <text evidence="2">The sequence shown here is derived from an EMBL/GenBank/DDBJ whole genome shotgun (WGS) entry which is preliminary data.</text>
</comment>
<evidence type="ECO:0000313" key="2">
    <source>
        <dbReference type="EMBL" id="CAE7372908.1"/>
    </source>
</evidence>
<feature type="region of interest" description="Disordered" evidence="1">
    <location>
        <begin position="31"/>
        <end position="54"/>
    </location>
</feature>
<evidence type="ECO:0000313" key="3">
    <source>
        <dbReference type="Proteomes" id="UP000649617"/>
    </source>
</evidence>
<proteinExistence type="predicted"/>
<keyword evidence="3" id="KW-1185">Reference proteome</keyword>
<protein>
    <submittedName>
        <fullName evidence="2">Uncharacterized protein</fullName>
    </submittedName>
</protein>
<sequence>MIRTTTVCCSLPEDTDRLALCDSGDITEAEASLEKARSVPPMPREGSLPEETRGRHAGWLAPVSSPQSAATIRGPCPFQSQEALLPALPQGWGADLGSWLWQAVGGLCCFSRCKTEL</sequence>
<evidence type="ECO:0000256" key="1">
    <source>
        <dbReference type="SAM" id="MobiDB-lite"/>
    </source>
</evidence>
<dbReference type="Proteomes" id="UP000649617">
    <property type="component" value="Unassembled WGS sequence"/>
</dbReference>
<organism evidence="2 3">
    <name type="scientific">Symbiodinium pilosum</name>
    <name type="common">Dinoflagellate</name>
    <dbReference type="NCBI Taxonomy" id="2952"/>
    <lineage>
        <taxon>Eukaryota</taxon>
        <taxon>Sar</taxon>
        <taxon>Alveolata</taxon>
        <taxon>Dinophyceae</taxon>
        <taxon>Suessiales</taxon>
        <taxon>Symbiodiniaceae</taxon>
        <taxon>Symbiodinium</taxon>
    </lineage>
</organism>
<name>A0A812Q3L6_SYMPI</name>
<dbReference type="AlphaFoldDB" id="A0A812Q3L6"/>
<dbReference type="EMBL" id="CAJNIZ010015424">
    <property type="protein sequence ID" value="CAE7372908.1"/>
    <property type="molecule type" value="Genomic_DNA"/>
</dbReference>
<reference evidence="2" key="1">
    <citation type="submission" date="2021-02" db="EMBL/GenBank/DDBJ databases">
        <authorList>
            <person name="Dougan E. K."/>
            <person name="Rhodes N."/>
            <person name="Thang M."/>
            <person name="Chan C."/>
        </authorList>
    </citation>
    <scope>NUCLEOTIDE SEQUENCE</scope>
</reference>
<accession>A0A812Q3L6</accession>
<gene>
    <name evidence="2" type="ORF">SPIL2461_LOCUS9044</name>
</gene>